<name>X1A7B4_9ZZZZ</name>
<protein>
    <submittedName>
        <fullName evidence="1">Uncharacterized protein</fullName>
    </submittedName>
</protein>
<feature type="non-terminal residue" evidence="1">
    <location>
        <position position="68"/>
    </location>
</feature>
<dbReference type="AlphaFoldDB" id="X1A7B4"/>
<comment type="caution">
    <text evidence="1">The sequence shown here is derived from an EMBL/GenBank/DDBJ whole genome shotgun (WGS) entry which is preliminary data.</text>
</comment>
<proteinExistence type="predicted"/>
<organism evidence="1">
    <name type="scientific">marine sediment metagenome</name>
    <dbReference type="NCBI Taxonomy" id="412755"/>
    <lineage>
        <taxon>unclassified sequences</taxon>
        <taxon>metagenomes</taxon>
        <taxon>ecological metagenomes</taxon>
    </lineage>
</organism>
<dbReference type="EMBL" id="BART01017466">
    <property type="protein sequence ID" value="GAG78060.1"/>
    <property type="molecule type" value="Genomic_DNA"/>
</dbReference>
<accession>X1A7B4</accession>
<sequence length="68" mass="6790">MSNRSTLNLVGSTVSAENVGGGAGVFKDKNFANNLRFKSLSGGTNIQLIEDSDTITISASTGGGGGTP</sequence>
<reference evidence="1" key="1">
    <citation type="journal article" date="2014" name="Front. Microbiol.">
        <title>High frequency of phylogenetically diverse reductive dehalogenase-homologous genes in deep subseafloor sedimentary metagenomes.</title>
        <authorList>
            <person name="Kawai M."/>
            <person name="Futagami T."/>
            <person name="Toyoda A."/>
            <person name="Takaki Y."/>
            <person name="Nishi S."/>
            <person name="Hori S."/>
            <person name="Arai W."/>
            <person name="Tsubouchi T."/>
            <person name="Morono Y."/>
            <person name="Uchiyama I."/>
            <person name="Ito T."/>
            <person name="Fujiyama A."/>
            <person name="Inagaki F."/>
            <person name="Takami H."/>
        </authorList>
    </citation>
    <scope>NUCLEOTIDE SEQUENCE</scope>
    <source>
        <strain evidence="1">Expedition CK06-06</strain>
    </source>
</reference>
<gene>
    <name evidence="1" type="ORF">S01H4_33239</name>
</gene>
<evidence type="ECO:0000313" key="1">
    <source>
        <dbReference type="EMBL" id="GAG78060.1"/>
    </source>
</evidence>